<keyword evidence="2" id="KW-1185">Reference proteome</keyword>
<dbReference type="Proteomes" id="UP000009311">
    <property type="component" value="Unassembled WGS sequence"/>
</dbReference>
<protein>
    <submittedName>
        <fullName evidence="1">Uncharacterized protein</fullName>
    </submittedName>
</protein>
<name>I7LAS5_9LACO</name>
<organism evidence="1 2">
    <name type="scientific">Lactobacillus pasteurii DSM 23907 = CRBIP 24.76</name>
    <dbReference type="NCBI Taxonomy" id="1423790"/>
    <lineage>
        <taxon>Bacteria</taxon>
        <taxon>Bacillati</taxon>
        <taxon>Bacillota</taxon>
        <taxon>Bacilli</taxon>
        <taxon>Lactobacillales</taxon>
        <taxon>Lactobacillaceae</taxon>
        <taxon>Lactobacillus</taxon>
    </lineage>
</organism>
<evidence type="ECO:0000313" key="1">
    <source>
        <dbReference type="EMBL" id="CCI84931.1"/>
    </source>
</evidence>
<proteinExistence type="predicted"/>
<dbReference type="AlphaFoldDB" id="I7LAS5"/>
<dbReference type="RefSeq" id="WP_009559486.1">
    <property type="nucleotide sequence ID" value="NZ_AYZN01000002.1"/>
</dbReference>
<sequence>MSKDYGKNWVEITPGLISILRKRKTYFVFDYKVNDGYLLDHYLVKH</sequence>
<reference evidence="1 2" key="1">
    <citation type="submission" date="2012-06" db="EMBL/GenBank/DDBJ databases">
        <title>Draft Genome Sequence of Lactobacillus pasteurii CRBIP 24.76T.</title>
        <authorList>
            <person name="Cousin S."/>
            <person name="Bouchier C."/>
            <person name="Loux V."/>
            <person name="Ma L."/>
            <person name="Creno S."/>
            <person name="Bizet C."/>
            <person name="Clermont D."/>
        </authorList>
    </citation>
    <scope>NUCLEOTIDE SEQUENCE [LARGE SCALE GENOMIC DNA]</scope>
    <source>
        <strain evidence="2">CRBIP 24.76T</strain>
    </source>
</reference>
<accession>I7LAS5</accession>
<dbReference type="EMBL" id="CAKD01000013">
    <property type="protein sequence ID" value="CCI84931.1"/>
    <property type="molecule type" value="Genomic_DNA"/>
</dbReference>
<evidence type="ECO:0000313" key="2">
    <source>
        <dbReference type="Proteomes" id="UP000009311"/>
    </source>
</evidence>
<gene>
    <name evidence="1" type="ORF">BN53_02290</name>
</gene>
<comment type="caution">
    <text evidence="1">The sequence shown here is derived from an EMBL/GenBank/DDBJ whole genome shotgun (WGS) entry which is preliminary data.</text>
</comment>